<proteinExistence type="predicted"/>
<keyword evidence="2" id="KW-0732">Signal</keyword>
<feature type="chain" id="PRO_5029499214" evidence="2">
    <location>
        <begin position="27"/>
        <end position="189"/>
    </location>
</feature>
<comment type="caution">
    <text evidence="3">The sequence shown here is derived from an EMBL/GenBank/DDBJ whole genome shotgun (WGS) entry which is preliminary data.</text>
</comment>
<organism evidence="3 4">
    <name type="scientific">Bugula neritina</name>
    <name type="common">Brown bryozoan</name>
    <name type="synonym">Sertularia neritina</name>
    <dbReference type="NCBI Taxonomy" id="10212"/>
    <lineage>
        <taxon>Eukaryota</taxon>
        <taxon>Metazoa</taxon>
        <taxon>Spiralia</taxon>
        <taxon>Lophotrochozoa</taxon>
        <taxon>Bryozoa</taxon>
        <taxon>Gymnolaemata</taxon>
        <taxon>Cheilostomatida</taxon>
        <taxon>Flustrina</taxon>
        <taxon>Buguloidea</taxon>
        <taxon>Bugulidae</taxon>
        <taxon>Bugula</taxon>
    </lineage>
</organism>
<name>A0A7J7J795_BUGNE</name>
<feature type="compositionally biased region" description="Basic and acidic residues" evidence="1">
    <location>
        <begin position="172"/>
        <end position="182"/>
    </location>
</feature>
<protein>
    <submittedName>
        <fullName evidence="3">Uncharacterized protein</fullName>
    </submittedName>
</protein>
<feature type="signal peptide" evidence="2">
    <location>
        <begin position="1"/>
        <end position="26"/>
    </location>
</feature>
<dbReference type="AlphaFoldDB" id="A0A7J7J795"/>
<evidence type="ECO:0000313" key="4">
    <source>
        <dbReference type="Proteomes" id="UP000593567"/>
    </source>
</evidence>
<gene>
    <name evidence="3" type="ORF">EB796_020278</name>
</gene>
<keyword evidence="4" id="KW-1185">Reference proteome</keyword>
<dbReference type="Proteomes" id="UP000593567">
    <property type="component" value="Unassembled WGS sequence"/>
</dbReference>
<evidence type="ECO:0000256" key="2">
    <source>
        <dbReference type="SAM" id="SignalP"/>
    </source>
</evidence>
<dbReference type="EMBL" id="VXIV02003045">
    <property type="protein sequence ID" value="KAF6021411.1"/>
    <property type="molecule type" value="Genomic_DNA"/>
</dbReference>
<evidence type="ECO:0000256" key="1">
    <source>
        <dbReference type="SAM" id="MobiDB-lite"/>
    </source>
</evidence>
<evidence type="ECO:0000313" key="3">
    <source>
        <dbReference type="EMBL" id="KAF6021411.1"/>
    </source>
</evidence>
<reference evidence="3" key="1">
    <citation type="submission" date="2020-06" db="EMBL/GenBank/DDBJ databases">
        <title>Draft genome of Bugula neritina, a colonial animal packing powerful symbionts and potential medicines.</title>
        <authorList>
            <person name="Rayko M."/>
        </authorList>
    </citation>
    <scope>NUCLEOTIDE SEQUENCE [LARGE SCALE GENOMIC DNA]</scope>
    <source>
        <strain evidence="3">Kwan_BN1</strain>
    </source>
</reference>
<accession>A0A7J7J795</accession>
<sequence length="189" mass="21129">MARKGRQCLLIFAVAMVTICFECAYGAPLVETNNEAEELRTKLESDLVANQSENDRLAVNSNEVQPDDVISLLAKTRNSKLQLPVQESHRPHLESTPKSQQIQQVVETEKSLKGQPVVLENHKVVVTYNNGNHGYMHNVVTAIMCSLCILAATSGDESNKLDSSNSEPLLARNEDKKRDYGQRNKYYIV</sequence>
<feature type="region of interest" description="Disordered" evidence="1">
    <location>
        <begin position="156"/>
        <end position="183"/>
    </location>
</feature>